<accession>A0A6C0AI35</accession>
<name>A0A6C0AI35_9ZZZZ</name>
<protein>
    <submittedName>
        <fullName evidence="2">Uncharacterized protein</fullName>
    </submittedName>
</protein>
<evidence type="ECO:0000313" key="2">
    <source>
        <dbReference type="EMBL" id="QHS79477.1"/>
    </source>
</evidence>
<reference evidence="2" key="1">
    <citation type="journal article" date="2020" name="Nature">
        <title>Giant virus diversity and host interactions through global metagenomics.</title>
        <authorList>
            <person name="Schulz F."/>
            <person name="Roux S."/>
            <person name="Paez-Espino D."/>
            <person name="Jungbluth S."/>
            <person name="Walsh D.A."/>
            <person name="Denef V.J."/>
            <person name="McMahon K.D."/>
            <person name="Konstantinidis K.T."/>
            <person name="Eloe-Fadrosh E.A."/>
            <person name="Kyrpides N.C."/>
            <person name="Woyke T."/>
        </authorList>
    </citation>
    <scope>NUCLEOTIDE SEQUENCE</scope>
    <source>
        <strain evidence="2">GVMAG-S-1035237-23</strain>
    </source>
</reference>
<dbReference type="EMBL" id="MN740644">
    <property type="protein sequence ID" value="QHS79477.1"/>
    <property type="molecule type" value="Genomic_DNA"/>
</dbReference>
<proteinExistence type="predicted"/>
<evidence type="ECO:0000256" key="1">
    <source>
        <dbReference type="SAM" id="MobiDB-lite"/>
    </source>
</evidence>
<feature type="region of interest" description="Disordered" evidence="1">
    <location>
        <begin position="1"/>
        <end position="28"/>
    </location>
</feature>
<feature type="compositionally biased region" description="Polar residues" evidence="1">
    <location>
        <begin position="1"/>
        <end position="13"/>
    </location>
</feature>
<sequence length="94" mass="10175">MPMSVVQLNTGVDPTTGARTGKGPGTDASFITEMKRKRLEAIVTKTDYSYSTGGLAPGTAKMFQDFPKSRGFTTGPVVSMLLSRGMYKNFQNMN</sequence>
<dbReference type="AlphaFoldDB" id="A0A6C0AI35"/>
<organism evidence="2">
    <name type="scientific">viral metagenome</name>
    <dbReference type="NCBI Taxonomy" id="1070528"/>
    <lineage>
        <taxon>unclassified sequences</taxon>
        <taxon>metagenomes</taxon>
        <taxon>organismal metagenomes</taxon>
    </lineage>
</organism>